<gene>
    <name evidence="9" type="ORF">J2S14_004362</name>
</gene>
<dbReference type="Pfam" id="PF13177">
    <property type="entry name" value="DNA_pol3_delta2"/>
    <property type="match status" value="1"/>
</dbReference>
<evidence type="ECO:0000256" key="7">
    <source>
        <dbReference type="ARBA" id="ARBA00049244"/>
    </source>
</evidence>
<evidence type="ECO:0000256" key="1">
    <source>
        <dbReference type="ARBA" id="ARBA00012417"/>
    </source>
</evidence>
<dbReference type="Gene3D" id="3.40.50.300">
    <property type="entry name" value="P-loop containing nucleotide triphosphate hydrolases"/>
    <property type="match status" value="1"/>
</dbReference>
<evidence type="ECO:0000256" key="2">
    <source>
        <dbReference type="ARBA" id="ARBA00014363"/>
    </source>
</evidence>
<protein>
    <recommendedName>
        <fullName evidence="2">DNA polymerase III subunit delta'</fullName>
        <ecNumber evidence="1">2.7.7.7</ecNumber>
    </recommendedName>
</protein>
<name>A0ABU0DAZ9_9BACI</name>
<dbReference type="InterPro" id="IPR015199">
    <property type="entry name" value="DNA_pol_III_delta_C"/>
</dbReference>
<dbReference type="Proteomes" id="UP001232343">
    <property type="component" value="Unassembled WGS sequence"/>
</dbReference>
<organism evidence="9 10">
    <name type="scientific">Lederbergia wuyishanensis</name>
    <dbReference type="NCBI Taxonomy" id="1347903"/>
    <lineage>
        <taxon>Bacteria</taxon>
        <taxon>Bacillati</taxon>
        <taxon>Bacillota</taxon>
        <taxon>Bacilli</taxon>
        <taxon>Bacillales</taxon>
        <taxon>Bacillaceae</taxon>
        <taxon>Lederbergia</taxon>
    </lineage>
</organism>
<comment type="caution">
    <text evidence="9">The sequence shown here is derived from an EMBL/GenBank/DDBJ whole genome shotgun (WGS) entry which is preliminary data.</text>
</comment>
<keyword evidence="10" id="KW-1185">Reference proteome</keyword>
<keyword evidence="4 9" id="KW-0548">Nucleotidyltransferase</keyword>
<dbReference type="PANTHER" id="PTHR11669">
    <property type="entry name" value="REPLICATION FACTOR C / DNA POLYMERASE III GAMMA-TAU SUBUNIT"/>
    <property type="match status" value="1"/>
</dbReference>
<evidence type="ECO:0000256" key="3">
    <source>
        <dbReference type="ARBA" id="ARBA00022679"/>
    </source>
</evidence>
<evidence type="ECO:0000259" key="8">
    <source>
        <dbReference type="Pfam" id="PF09115"/>
    </source>
</evidence>
<dbReference type="GO" id="GO:0003887">
    <property type="term" value="F:DNA-directed DNA polymerase activity"/>
    <property type="evidence" value="ECO:0007669"/>
    <property type="project" value="UniProtKB-EC"/>
</dbReference>
<evidence type="ECO:0000256" key="5">
    <source>
        <dbReference type="ARBA" id="ARBA00022705"/>
    </source>
</evidence>
<evidence type="ECO:0000256" key="6">
    <source>
        <dbReference type="ARBA" id="ARBA00022932"/>
    </source>
</evidence>
<keyword evidence="6" id="KW-0239">DNA-directed DNA polymerase</keyword>
<evidence type="ECO:0000256" key="4">
    <source>
        <dbReference type="ARBA" id="ARBA00022695"/>
    </source>
</evidence>
<evidence type="ECO:0000313" key="9">
    <source>
        <dbReference type="EMBL" id="MDQ0345506.1"/>
    </source>
</evidence>
<dbReference type="EMBL" id="JAUSUO010000017">
    <property type="protein sequence ID" value="MDQ0345506.1"/>
    <property type="molecule type" value="Genomic_DNA"/>
</dbReference>
<dbReference type="SUPFAM" id="SSF52540">
    <property type="entry name" value="P-loop containing nucleoside triphosphate hydrolases"/>
    <property type="match status" value="1"/>
</dbReference>
<dbReference type="PANTHER" id="PTHR11669:SF8">
    <property type="entry name" value="DNA POLYMERASE III SUBUNIT DELTA"/>
    <property type="match status" value="1"/>
</dbReference>
<dbReference type="NCBIfam" id="TIGR00678">
    <property type="entry name" value="holB"/>
    <property type="match status" value="1"/>
</dbReference>
<dbReference type="NCBIfam" id="NF005972">
    <property type="entry name" value="PRK08058.1"/>
    <property type="match status" value="1"/>
</dbReference>
<keyword evidence="5" id="KW-0235">DNA replication</keyword>
<dbReference type="InterPro" id="IPR050238">
    <property type="entry name" value="DNA_Rep/Repair_Clamp_Loader"/>
</dbReference>
<comment type="catalytic activity">
    <reaction evidence="7">
        <text>DNA(n) + a 2'-deoxyribonucleoside 5'-triphosphate = DNA(n+1) + diphosphate</text>
        <dbReference type="Rhea" id="RHEA:22508"/>
        <dbReference type="Rhea" id="RHEA-COMP:17339"/>
        <dbReference type="Rhea" id="RHEA-COMP:17340"/>
        <dbReference type="ChEBI" id="CHEBI:33019"/>
        <dbReference type="ChEBI" id="CHEBI:61560"/>
        <dbReference type="ChEBI" id="CHEBI:173112"/>
        <dbReference type="EC" id="2.7.7.7"/>
    </reaction>
</comment>
<dbReference type="InterPro" id="IPR004622">
    <property type="entry name" value="DNA_pol_HolB"/>
</dbReference>
<sequence length="336" mass="37902">MNAVNWQDFEQEQPFAAKMLKSSIEKSRVAHAYLFEGERGTGKRAASILIAASLFCENIQNTFIPCGDCVNCKRIENGNHPDIHIVEPDGLSIKIEQIRSLRTEFSKSGVESKKKLYIIIDAEKMTIPAANSLLKFLEEPNVETTAILVTEQPQRILPTILSRCQTVSFKAIPVEVFIKKLKDAGISNTKAPLLATVTNHLQEALALDGDDWFAQARKIVLHLYEVQKKGTLYAMTSLQDEWIHHFKEKAQIDLGLNLLLLIYKDILYIQLGKEEQLVYPDWRDTFAADALQTSSRRLSEQMTAILEAKRKLNANMNPHLLMEQLVLNLQGGPSCV</sequence>
<reference evidence="9 10" key="1">
    <citation type="submission" date="2023-07" db="EMBL/GenBank/DDBJ databases">
        <title>Genomic Encyclopedia of Type Strains, Phase IV (KMG-IV): sequencing the most valuable type-strain genomes for metagenomic binning, comparative biology and taxonomic classification.</title>
        <authorList>
            <person name="Goeker M."/>
        </authorList>
    </citation>
    <scope>NUCLEOTIDE SEQUENCE [LARGE SCALE GENOMIC DNA]</scope>
    <source>
        <strain evidence="9 10">DSM 27848</strain>
    </source>
</reference>
<dbReference type="Pfam" id="PF09115">
    <property type="entry name" value="DNApol3-delta_C"/>
    <property type="match status" value="1"/>
</dbReference>
<keyword evidence="3 9" id="KW-0808">Transferase</keyword>
<proteinExistence type="predicted"/>
<feature type="domain" description="DNA polymerase III delta subunit C-terminal" evidence="8">
    <location>
        <begin position="253"/>
        <end position="329"/>
    </location>
</feature>
<accession>A0ABU0DAZ9</accession>
<dbReference type="EC" id="2.7.7.7" evidence="1"/>
<evidence type="ECO:0000313" key="10">
    <source>
        <dbReference type="Proteomes" id="UP001232343"/>
    </source>
</evidence>
<dbReference type="InterPro" id="IPR027417">
    <property type="entry name" value="P-loop_NTPase"/>
</dbReference>